<dbReference type="Pfam" id="PF04542">
    <property type="entry name" value="Sigma70_r2"/>
    <property type="match status" value="1"/>
</dbReference>
<evidence type="ECO:0000259" key="7">
    <source>
        <dbReference type="Pfam" id="PF04542"/>
    </source>
</evidence>
<keyword evidence="3" id="KW-0805">Transcription regulation</keyword>
<feature type="domain" description="RNA polymerase sigma-70 region 2" evidence="7">
    <location>
        <begin position="15"/>
        <end position="81"/>
    </location>
</feature>
<evidence type="ECO:0000313" key="9">
    <source>
        <dbReference type="EMBL" id="SOD61635.1"/>
    </source>
</evidence>
<dbReference type="RefSeq" id="WP_097230162.1">
    <property type="nucleotide sequence ID" value="NZ_OCNE01000003.1"/>
</dbReference>
<dbReference type="Proteomes" id="UP000219072">
    <property type="component" value="Unassembled WGS sequence"/>
</dbReference>
<dbReference type="PANTHER" id="PTHR30173:SF43">
    <property type="entry name" value="ECF RNA POLYMERASE SIGMA FACTOR SIGI-RELATED"/>
    <property type="match status" value="1"/>
</dbReference>
<dbReference type="InterPro" id="IPR036388">
    <property type="entry name" value="WH-like_DNA-bd_sf"/>
</dbReference>
<keyword evidence="5" id="KW-0804">Transcription</keyword>
<dbReference type="InterPro" id="IPR032710">
    <property type="entry name" value="NTF2-like_dom_sf"/>
</dbReference>
<evidence type="ECO:0000256" key="1">
    <source>
        <dbReference type="ARBA" id="ARBA00010641"/>
    </source>
</evidence>
<evidence type="ECO:0000256" key="2">
    <source>
        <dbReference type="ARBA" id="ARBA00011344"/>
    </source>
</evidence>
<keyword evidence="10" id="KW-1185">Reference proteome</keyword>
<comment type="subunit">
    <text evidence="2">Interacts transiently with the RNA polymerase catalytic core formed by RpoA, RpoB, RpoC and RpoZ (2 alpha, 1 beta, 1 beta' and 1 omega subunit) to form the RNA polymerase holoenzyme that can initiate transcription.</text>
</comment>
<evidence type="ECO:0000256" key="5">
    <source>
        <dbReference type="ARBA" id="ARBA00023163"/>
    </source>
</evidence>
<feature type="region of interest" description="Disordered" evidence="6">
    <location>
        <begin position="299"/>
        <end position="326"/>
    </location>
</feature>
<name>A0A286DSM1_9ACTN</name>
<dbReference type="Gene3D" id="3.10.450.50">
    <property type="match status" value="1"/>
</dbReference>
<dbReference type="SUPFAM" id="SSF88946">
    <property type="entry name" value="Sigma2 domain of RNA polymerase sigma factors"/>
    <property type="match status" value="1"/>
</dbReference>
<dbReference type="GO" id="GO:0006352">
    <property type="term" value="P:DNA-templated transcription initiation"/>
    <property type="evidence" value="ECO:0007669"/>
    <property type="project" value="InterPro"/>
</dbReference>
<dbReference type="AlphaFoldDB" id="A0A286DSM1"/>
<keyword evidence="4" id="KW-0731">Sigma factor</keyword>
<protein>
    <submittedName>
        <fullName evidence="9">RNA polymerase sigma-70 factor, ECF subfamily</fullName>
    </submittedName>
</protein>
<evidence type="ECO:0000256" key="3">
    <source>
        <dbReference type="ARBA" id="ARBA00023015"/>
    </source>
</evidence>
<dbReference type="Gene3D" id="1.10.1740.10">
    <property type="match status" value="1"/>
</dbReference>
<proteinExistence type="inferred from homology"/>
<dbReference type="SUPFAM" id="SSF54427">
    <property type="entry name" value="NTF2-like"/>
    <property type="match status" value="1"/>
</dbReference>
<sequence length="326" mass="34473">MTSGSEAADALALAFEERRGRLVSVAYRMLGSRADAEDAVQEAWLRLARQEAGTVEGIDNLSGWLTTVVGRICLDTLRARRARPEEPFEERLPECVEVQDGDGAPVEESLLAESVGVALLMVLDALSPAERLAFVLHDTFGVPFAEVGRVLGRSPEATKMLASRARRKVRAAEPGNGTGRERAVVEAFLAAAREGDFDGLLRLLAPEVSWRGHGAHDQTVRLGRTEVAARVGRGARAARALRLARVDGGWGIVAYGARGRAMGVLTCAVSDGTIVAVHTLGDPRRVAALAIPPLEAADGRAARDGSVTEAEPSRRPLGPGGGSAPR</sequence>
<dbReference type="InterPro" id="IPR007627">
    <property type="entry name" value="RNA_pol_sigma70_r2"/>
</dbReference>
<gene>
    <name evidence="9" type="ORF">SAMN06297387_103284</name>
</gene>
<dbReference type="PANTHER" id="PTHR30173">
    <property type="entry name" value="SIGMA 19 FACTOR"/>
    <property type="match status" value="1"/>
</dbReference>
<dbReference type="Gene3D" id="1.10.10.10">
    <property type="entry name" value="Winged helix-like DNA-binding domain superfamily/Winged helix DNA-binding domain"/>
    <property type="match status" value="1"/>
</dbReference>
<evidence type="ECO:0000313" key="10">
    <source>
        <dbReference type="Proteomes" id="UP000219072"/>
    </source>
</evidence>
<evidence type="ECO:0000256" key="4">
    <source>
        <dbReference type="ARBA" id="ARBA00023082"/>
    </source>
</evidence>
<organism evidence="9 10">
    <name type="scientific">Streptomyces zhaozhouensis</name>
    <dbReference type="NCBI Taxonomy" id="1300267"/>
    <lineage>
        <taxon>Bacteria</taxon>
        <taxon>Bacillati</taxon>
        <taxon>Actinomycetota</taxon>
        <taxon>Actinomycetes</taxon>
        <taxon>Kitasatosporales</taxon>
        <taxon>Streptomycetaceae</taxon>
        <taxon>Streptomyces</taxon>
    </lineage>
</organism>
<dbReference type="InterPro" id="IPR013324">
    <property type="entry name" value="RNA_pol_sigma_r3/r4-like"/>
</dbReference>
<dbReference type="GO" id="GO:0003677">
    <property type="term" value="F:DNA binding"/>
    <property type="evidence" value="ECO:0007669"/>
    <property type="project" value="InterPro"/>
</dbReference>
<dbReference type="OrthoDB" id="3211555at2"/>
<dbReference type="NCBIfam" id="TIGR02937">
    <property type="entry name" value="sigma70-ECF"/>
    <property type="match status" value="1"/>
</dbReference>
<dbReference type="Pfam" id="PF08281">
    <property type="entry name" value="Sigma70_r4_2"/>
    <property type="match status" value="1"/>
</dbReference>
<accession>A0A286DSM1</accession>
<dbReference type="InterPro" id="IPR014284">
    <property type="entry name" value="RNA_pol_sigma-70_dom"/>
</dbReference>
<reference evidence="9 10" key="1">
    <citation type="submission" date="2017-09" db="EMBL/GenBank/DDBJ databases">
        <authorList>
            <person name="Ehlers B."/>
            <person name="Leendertz F.H."/>
        </authorList>
    </citation>
    <scope>NUCLEOTIDE SEQUENCE [LARGE SCALE GENOMIC DNA]</scope>
    <source>
        <strain evidence="9 10">CGMCC 4.7095</strain>
    </source>
</reference>
<dbReference type="InterPro" id="IPR052704">
    <property type="entry name" value="ECF_Sigma-70_Domain"/>
</dbReference>
<dbReference type="EMBL" id="OCNE01000003">
    <property type="protein sequence ID" value="SOD61635.1"/>
    <property type="molecule type" value="Genomic_DNA"/>
</dbReference>
<evidence type="ECO:0000256" key="6">
    <source>
        <dbReference type="SAM" id="MobiDB-lite"/>
    </source>
</evidence>
<dbReference type="SUPFAM" id="SSF88659">
    <property type="entry name" value="Sigma3 and sigma4 domains of RNA polymerase sigma factors"/>
    <property type="match status" value="1"/>
</dbReference>
<dbReference type="InterPro" id="IPR013325">
    <property type="entry name" value="RNA_pol_sigma_r2"/>
</dbReference>
<dbReference type="GO" id="GO:0016987">
    <property type="term" value="F:sigma factor activity"/>
    <property type="evidence" value="ECO:0007669"/>
    <property type="project" value="UniProtKB-KW"/>
</dbReference>
<comment type="similarity">
    <text evidence="1">Belongs to the sigma-70 factor family. ECF subfamily.</text>
</comment>
<dbReference type="InterPro" id="IPR013249">
    <property type="entry name" value="RNA_pol_sigma70_r4_t2"/>
</dbReference>
<feature type="domain" description="RNA polymerase sigma factor 70 region 4 type 2" evidence="8">
    <location>
        <begin position="118"/>
        <end position="168"/>
    </location>
</feature>
<evidence type="ECO:0000259" key="8">
    <source>
        <dbReference type="Pfam" id="PF08281"/>
    </source>
</evidence>